<protein>
    <submittedName>
        <fullName evidence="1">Uncharacterized protein</fullName>
    </submittedName>
</protein>
<proteinExistence type="predicted"/>
<accession>A0A6J5RH55</accession>
<organism evidence="1">
    <name type="scientific">uncultured Caudovirales phage</name>
    <dbReference type="NCBI Taxonomy" id="2100421"/>
    <lineage>
        <taxon>Viruses</taxon>
        <taxon>Duplodnaviria</taxon>
        <taxon>Heunggongvirae</taxon>
        <taxon>Uroviricota</taxon>
        <taxon>Caudoviricetes</taxon>
        <taxon>Peduoviridae</taxon>
        <taxon>Maltschvirus</taxon>
        <taxon>Maltschvirus maltsch</taxon>
    </lineage>
</organism>
<dbReference type="EMBL" id="LR797252">
    <property type="protein sequence ID" value="CAB4196830.1"/>
    <property type="molecule type" value="Genomic_DNA"/>
</dbReference>
<name>A0A6J5RH55_9CAUD</name>
<gene>
    <name evidence="1" type="ORF">UFOVP1290_350</name>
</gene>
<evidence type="ECO:0000313" key="1">
    <source>
        <dbReference type="EMBL" id="CAB4196830.1"/>
    </source>
</evidence>
<reference evidence="1" key="1">
    <citation type="submission" date="2020-05" db="EMBL/GenBank/DDBJ databases">
        <authorList>
            <person name="Chiriac C."/>
            <person name="Salcher M."/>
            <person name="Ghai R."/>
            <person name="Kavagutti S V."/>
        </authorList>
    </citation>
    <scope>NUCLEOTIDE SEQUENCE</scope>
</reference>
<sequence>MNKEEILIEIESLSEACYQLCKGDGYMCTKTAAIVDMMRDRIKNLSDELIKLE</sequence>